<comment type="caution">
    <text evidence="2">The sequence shown here is derived from an EMBL/GenBank/DDBJ whole genome shotgun (WGS) entry which is preliminary data.</text>
</comment>
<gene>
    <name evidence="2" type="ORF">ATNIH1004_009157</name>
</gene>
<dbReference type="Proteomes" id="UP000324241">
    <property type="component" value="Unassembled WGS sequence"/>
</dbReference>
<proteinExistence type="predicted"/>
<feature type="region of interest" description="Disordered" evidence="1">
    <location>
        <begin position="75"/>
        <end position="97"/>
    </location>
</feature>
<name>A0A5M9MGQ5_9EURO</name>
<sequence>MYTSDFPHYATEATLSNDSLNYNLFDTQRIPDFQSSPYRPTQMMTEQFVNRWQDVQAPSASLGHNARISQDVEFENSLQKPGNSRPQERTPSVESGDDITLGELRLMKSKYDQLIVQMDKLTRGLKQLALRSARVDDLAESIDNLAERIYRLENLPVQMESLQESTKRMDMKLHERCEEMRNEVKRIDRVVNTYEYVHRKFQGLLCRLSRRRSVDDCRLLDVGGEVKENPGPIFD</sequence>
<dbReference type="VEuPathDB" id="FungiDB:EYZ11_009309"/>
<accession>A0A5M9MGQ5</accession>
<feature type="compositionally biased region" description="Polar residues" evidence="1">
    <location>
        <begin position="76"/>
        <end position="93"/>
    </location>
</feature>
<protein>
    <submittedName>
        <fullName evidence="2">Uncharacterized protein</fullName>
    </submittedName>
</protein>
<evidence type="ECO:0000313" key="2">
    <source>
        <dbReference type="EMBL" id="KAA8644946.1"/>
    </source>
</evidence>
<dbReference type="GeneID" id="54331859"/>
<evidence type="ECO:0000313" key="3">
    <source>
        <dbReference type="Proteomes" id="UP000324241"/>
    </source>
</evidence>
<reference evidence="2 3" key="1">
    <citation type="submission" date="2019-08" db="EMBL/GenBank/DDBJ databases">
        <title>The genome sequence of a newly discovered highly antifungal drug resistant Aspergillus species, Aspergillus tanneri NIH 1004.</title>
        <authorList>
            <person name="Mounaud S."/>
            <person name="Singh I."/>
            <person name="Joardar V."/>
            <person name="Pakala S."/>
            <person name="Pakala S."/>
            <person name="Venepally P."/>
            <person name="Chung J.K."/>
            <person name="Losada L."/>
            <person name="Nierman W.C."/>
        </authorList>
    </citation>
    <scope>NUCLEOTIDE SEQUENCE [LARGE SCALE GENOMIC DNA]</scope>
    <source>
        <strain evidence="2 3">NIH1004</strain>
    </source>
</reference>
<evidence type="ECO:0000256" key="1">
    <source>
        <dbReference type="SAM" id="MobiDB-lite"/>
    </source>
</evidence>
<dbReference type="RefSeq" id="XP_033424307.1">
    <property type="nucleotide sequence ID" value="XM_033573755.1"/>
</dbReference>
<dbReference type="OrthoDB" id="10453472at2759"/>
<dbReference type="AlphaFoldDB" id="A0A5M9MGQ5"/>
<dbReference type="EMBL" id="QUQM01000006">
    <property type="protein sequence ID" value="KAA8644946.1"/>
    <property type="molecule type" value="Genomic_DNA"/>
</dbReference>
<organism evidence="2 3">
    <name type="scientific">Aspergillus tanneri</name>
    <dbReference type="NCBI Taxonomy" id="1220188"/>
    <lineage>
        <taxon>Eukaryota</taxon>
        <taxon>Fungi</taxon>
        <taxon>Dikarya</taxon>
        <taxon>Ascomycota</taxon>
        <taxon>Pezizomycotina</taxon>
        <taxon>Eurotiomycetes</taxon>
        <taxon>Eurotiomycetidae</taxon>
        <taxon>Eurotiales</taxon>
        <taxon>Aspergillaceae</taxon>
        <taxon>Aspergillus</taxon>
        <taxon>Aspergillus subgen. Circumdati</taxon>
    </lineage>
</organism>